<reference evidence="2" key="1">
    <citation type="submission" date="2020-02" db="EMBL/GenBank/DDBJ databases">
        <authorList>
            <person name="Meier V. D."/>
        </authorList>
    </citation>
    <scope>NUCLEOTIDE SEQUENCE</scope>
    <source>
        <strain evidence="2">AVDCRST_MAG31</strain>
    </source>
</reference>
<feature type="compositionally biased region" description="Low complexity" evidence="1">
    <location>
        <begin position="150"/>
        <end position="164"/>
    </location>
</feature>
<accession>A0A6J4SHM8</accession>
<dbReference type="EC" id="4.1.3.27" evidence="2"/>
<evidence type="ECO:0000256" key="1">
    <source>
        <dbReference type="SAM" id="MobiDB-lite"/>
    </source>
</evidence>
<feature type="non-terminal residue" evidence="2">
    <location>
        <position position="1"/>
    </location>
</feature>
<feature type="compositionally biased region" description="Basic and acidic residues" evidence="1">
    <location>
        <begin position="363"/>
        <end position="381"/>
    </location>
</feature>
<dbReference type="AlphaFoldDB" id="A0A6J4SHM8"/>
<feature type="compositionally biased region" description="Low complexity" evidence="1">
    <location>
        <begin position="86"/>
        <end position="103"/>
    </location>
</feature>
<feature type="compositionally biased region" description="Basic and acidic residues" evidence="1">
    <location>
        <begin position="27"/>
        <end position="36"/>
    </location>
</feature>
<protein>
    <submittedName>
        <fullName evidence="2">Anthranilate synthase, aminase component</fullName>
        <ecNumber evidence="2">4.1.3.27</ecNumber>
    </submittedName>
</protein>
<gene>
    <name evidence="2" type="ORF">AVDCRST_MAG31-287</name>
</gene>
<feature type="compositionally biased region" description="Basic residues" evidence="1">
    <location>
        <begin position="236"/>
        <end position="246"/>
    </location>
</feature>
<name>A0A6J4SHM8_9SPHN</name>
<feature type="compositionally biased region" description="Low complexity" evidence="1">
    <location>
        <begin position="114"/>
        <end position="140"/>
    </location>
</feature>
<organism evidence="2">
    <name type="scientific">uncultured Sphingomonas sp</name>
    <dbReference type="NCBI Taxonomy" id="158754"/>
    <lineage>
        <taxon>Bacteria</taxon>
        <taxon>Pseudomonadati</taxon>
        <taxon>Pseudomonadota</taxon>
        <taxon>Alphaproteobacteria</taxon>
        <taxon>Sphingomonadales</taxon>
        <taxon>Sphingomonadaceae</taxon>
        <taxon>Sphingomonas</taxon>
        <taxon>environmental samples</taxon>
    </lineage>
</organism>
<feature type="region of interest" description="Disordered" evidence="1">
    <location>
        <begin position="302"/>
        <end position="505"/>
    </location>
</feature>
<feature type="non-terminal residue" evidence="2">
    <location>
        <position position="505"/>
    </location>
</feature>
<keyword evidence="2" id="KW-0456">Lyase</keyword>
<dbReference type="EMBL" id="CADCWA010000017">
    <property type="protein sequence ID" value="CAA9499650.1"/>
    <property type="molecule type" value="Genomic_DNA"/>
</dbReference>
<feature type="compositionally biased region" description="Gly residues" evidence="1">
    <location>
        <begin position="473"/>
        <end position="486"/>
    </location>
</feature>
<sequence length="505" mass="52290">EPASWRAGQRTGAPAPDGSRSRLPLRGAERRRDACRHAAPRTQQRAEPAARPGGYPGRVPRSGGDGGRPRPERPQPARCPRRQLRGSAVGQVGQAAAIAVPAQDRAPPARTADSPVAVRRAASAGGRPHCSDAGRAVHAGGPRGGRVRPCRPAGGAARPSRGSARISRLHLLAGGVAGGGGALRPCPGDRHGLRRRGSDRISGGRAHRRADRPVRSCAASAGARGREQRTRLSLGRSRRPGVRKGGRRDAGAHRSGRGIPDRAVAHLPRRLPPSVRGLLRAAPARSQPVPLLRPVAGAPAARRLARDFGSGNRGRGRGEADRRNAPAWGHGGRRRPAGGGPAARRQGAGRAHDAGRPRPQRRRAGEPVRHPARGQADDGRALRPGHAPGFVGNRPARPWARRSAYAAGVPQRGHADGRSQAPRDPAVAAGGADQAGAVRRCGRLAERGRRHGHGGGDPFGGGAERHRLRPRGRGGGPRQRSGGGSGRNQAQGLGAAVGACGSAAM</sequence>
<proteinExistence type="predicted"/>
<feature type="compositionally biased region" description="Basic and acidic residues" evidence="1">
    <location>
        <begin position="187"/>
        <end position="199"/>
    </location>
</feature>
<feature type="region of interest" description="Disordered" evidence="1">
    <location>
        <begin position="1"/>
        <end position="164"/>
    </location>
</feature>
<feature type="compositionally biased region" description="Low complexity" evidence="1">
    <location>
        <begin position="426"/>
        <end position="439"/>
    </location>
</feature>
<feature type="region of interest" description="Disordered" evidence="1">
    <location>
        <begin position="178"/>
        <end position="270"/>
    </location>
</feature>
<dbReference type="GO" id="GO:0004049">
    <property type="term" value="F:anthranilate synthase activity"/>
    <property type="evidence" value="ECO:0007669"/>
    <property type="project" value="UniProtKB-EC"/>
</dbReference>
<evidence type="ECO:0000313" key="2">
    <source>
        <dbReference type="EMBL" id="CAA9499650.1"/>
    </source>
</evidence>